<dbReference type="SUPFAM" id="SSF103473">
    <property type="entry name" value="MFS general substrate transporter"/>
    <property type="match status" value="1"/>
</dbReference>
<evidence type="ECO:0000256" key="2">
    <source>
        <dbReference type="ARBA" id="ARBA00022692"/>
    </source>
</evidence>
<evidence type="ECO:0000256" key="5">
    <source>
        <dbReference type="SAM" id="Phobius"/>
    </source>
</evidence>
<feature type="transmembrane region" description="Helical" evidence="5">
    <location>
        <begin position="383"/>
        <end position="402"/>
    </location>
</feature>
<gene>
    <name evidence="6" type="ORF">SCF082_LOCUS45863</name>
</gene>
<evidence type="ECO:0000313" key="7">
    <source>
        <dbReference type="Proteomes" id="UP001642464"/>
    </source>
</evidence>
<dbReference type="Gene3D" id="1.20.1250.20">
    <property type="entry name" value="MFS general substrate transporter like domains"/>
    <property type="match status" value="1"/>
</dbReference>
<reference evidence="6 7" key="1">
    <citation type="submission" date="2024-02" db="EMBL/GenBank/DDBJ databases">
        <authorList>
            <person name="Chen Y."/>
            <person name="Shah S."/>
            <person name="Dougan E. K."/>
            <person name="Thang M."/>
            <person name="Chan C."/>
        </authorList>
    </citation>
    <scope>NUCLEOTIDE SEQUENCE [LARGE SCALE GENOMIC DNA]</scope>
</reference>
<feature type="transmembrane region" description="Helical" evidence="5">
    <location>
        <begin position="478"/>
        <end position="501"/>
    </location>
</feature>
<dbReference type="EMBL" id="CAXAMM010041173">
    <property type="protein sequence ID" value="CAK9097769.1"/>
    <property type="molecule type" value="Genomic_DNA"/>
</dbReference>
<evidence type="ECO:0000313" key="6">
    <source>
        <dbReference type="EMBL" id="CAK9097769.1"/>
    </source>
</evidence>
<dbReference type="Proteomes" id="UP001642464">
    <property type="component" value="Unassembled WGS sequence"/>
</dbReference>
<dbReference type="PANTHER" id="PTHR23507:SF1">
    <property type="entry name" value="FI18259P1-RELATED"/>
    <property type="match status" value="1"/>
</dbReference>
<feature type="transmembrane region" description="Helical" evidence="5">
    <location>
        <begin position="191"/>
        <end position="212"/>
    </location>
</feature>
<protein>
    <submittedName>
        <fullName evidence="6">Class C (TetA(C))</fullName>
    </submittedName>
</protein>
<feature type="transmembrane region" description="Helical" evidence="5">
    <location>
        <begin position="444"/>
        <end position="466"/>
    </location>
</feature>
<evidence type="ECO:0000256" key="3">
    <source>
        <dbReference type="ARBA" id="ARBA00022989"/>
    </source>
</evidence>
<evidence type="ECO:0000256" key="4">
    <source>
        <dbReference type="ARBA" id="ARBA00023136"/>
    </source>
</evidence>
<sequence length="527" mass="57648">MARRSSFSERENPEGGCHSEILLSRERLSSAELLQFDRRPNAPPVWPAVLTSFLHSVSLGAAMMTWLEVCKEVVGSGGGKEDTEAQTYYGRLLAVNGVCELVTSQLVGVASDKYGRRSVQIAAQLGQVVDYLMAALCLPPSFGYLPQVQRVMAWTGLFASRGVAGLLGNYKVTLQSYTSDISGAEECPQRMSYLGAAMVVGMCMGSMVVAIVEKMQLSFRACFLTATCMNAMIIVLVFVKWRDIAPRKLVGIVCHGTMTPEKAQQEVNLLVGFLASYAFRALTSSAEAWLRRTCHLCICGRLAREGAVLASERGLTWREAKVRLDSSDDLQILALATLRLLAWHWMQPITYALLLYSWSDDAYFGKTWNLQAVLAAAVLLREVLYFICALFALVQCPAFLLIDLAATWRSGARGEAFACVMMPEKFLGWYMQGSVPSPLAVRRFNSYCAVVLLLDGCSVLALWAGLSGWTSRPPVPLLVCYSVTTLSFIAIPCWATSILLARATGVLPPVGHRNDSDSLDIPLGSID</sequence>
<keyword evidence="4 5" id="KW-0472">Membrane</keyword>
<proteinExistence type="predicted"/>
<organism evidence="6 7">
    <name type="scientific">Durusdinium trenchii</name>
    <dbReference type="NCBI Taxonomy" id="1381693"/>
    <lineage>
        <taxon>Eukaryota</taxon>
        <taxon>Sar</taxon>
        <taxon>Alveolata</taxon>
        <taxon>Dinophyceae</taxon>
        <taxon>Suessiales</taxon>
        <taxon>Symbiodiniaceae</taxon>
        <taxon>Durusdinium</taxon>
    </lineage>
</organism>
<evidence type="ECO:0000256" key="1">
    <source>
        <dbReference type="ARBA" id="ARBA00004141"/>
    </source>
</evidence>
<comment type="caution">
    <text evidence="6">The sequence shown here is derived from an EMBL/GenBank/DDBJ whole genome shotgun (WGS) entry which is preliminary data.</text>
</comment>
<name>A0ABP0RB15_9DINO</name>
<keyword evidence="3 5" id="KW-1133">Transmembrane helix</keyword>
<accession>A0ABP0RB15</accession>
<comment type="subcellular location">
    <subcellularLocation>
        <location evidence="1">Membrane</location>
        <topology evidence="1">Multi-pass membrane protein</topology>
    </subcellularLocation>
</comment>
<dbReference type="PANTHER" id="PTHR23507">
    <property type="entry name" value="ZGC:174356"/>
    <property type="match status" value="1"/>
</dbReference>
<dbReference type="InterPro" id="IPR036259">
    <property type="entry name" value="MFS_trans_sf"/>
</dbReference>
<feature type="transmembrane region" description="Helical" evidence="5">
    <location>
        <begin position="218"/>
        <end position="239"/>
    </location>
</feature>
<keyword evidence="7" id="KW-1185">Reference proteome</keyword>
<keyword evidence="2 5" id="KW-0812">Transmembrane</keyword>